<evidence type="ECO:0000313" key="3">
    <source>
        <dbReference type="Proteomes" id="UP000038040"/>
    </source>
</evidence>
<reference evidence="5" key="1">
    <citation type="submission" date="2016-04" db="UniProtKB">
        <authorList>
            <consortium name="WormBaseParasite"/>
        </authorList>
    </citation>
    <scope>IDENTIFICATION</scope>
</reference>
<dbReference type="WBParaSite" id="DME_0000808301-mRNA-1">
    <property type="protein sequence ID" value="DME_0000808301-mRNA-1"/>
    <property type="gene ID" value="DME_0000808301"/>
</dbReference>
<accession>A0A0N4UK56</accession>
<sequence length="197" mass="22449">MTAAADFRARNVSSNNRSQRRIIPEEPHPFLLKKEKEKKQEKRYQSLPTAFENITETEEEATSTSDYSSSTSLDGRSPYAVRQEDCSCYIRPVTQTAFFSHPLISPKLGRRSASDKSSNRLCRGFSDPVVRKKRSFSSLMDRLSDSGSFDQIYNDFLNLPPIPEISPPSRHNEIDESKGFVEQLRVSIDSDDSFELN</sequence>
<protein>
    <submittedName>
        <fullName evidence="2 5">Uncharacterized protein</fullName>
    </submittedName>
</protein>
<reference evidence="2 4" key="2">
    <citation type="submission" date="2018-11" db="EMBL/GenBank/DDBJ databases">
        <authorList>
            <consortium name="Pathogen Informatics"/>
        </authorList>
    </citation>
    <scope>NUCLEOTIDE SEQUENCE [LARGE SCALE GENOMIC DNA]</scope>
</reference>
<evidence type="ECO:0000256" key="1">
    <source>
        <dbReference type="SAM" id="MobiDB-lite"/>
    </source>
</evidence>
<evidence type="ECO:0000313" key="5">
    <source>
        <dbReference type="WBParaSite" id="DME_0000808301-mRNA-1"/>
    </source>
</evidence>
<proteinExistence type="predicted"/>
<keyword evidence="4" id="KW-1185">Reference proteome</keyword>
<name>A0A0N4UK56_DRAME</name>
<evidence type="ECO:0000313" key="2">
    <source>
        <dbReference type="EMBL" id="VDN52235.1"/>
    </source>
</evidence>
<feature type="region of interest" description="Disordered" evidence="1">
    <location>
        <begin position="1"/>
        <end position="77"/>
    </location>
</feature>
<dbReference type="OrthoDB" id="5842689at2759"/>
<dbReference type="Proteomes" id="UP000038040">
    <property type="component" value="Unplaced"/>
</dbReference>
<organism evidence="3 5">
    <name type="scientific">Dracunculus medinensis</name>
    <name type="common">Guinea worm</name>
    <dbReference type="NCBI Taxonomy" id="318479"/>
    <lineage>
        <taxon>Eukaryota</taxon>
        <taxon>Metazoa</taxon>
        <taxon>Ecdysozoa</taxon>
        <taxon>Nematoda</taxon>
        <taxon>Chromadorea</taxon>
        <taxon>Rhabditida</taxon>
        <taxon>Spirurina</taxon>
        <taxon>Dracunculoidea</taxon>
        <taxon>Dracunculidae</taxon>
        <taxon>Dracunculus</taxon>
    </lineage>
</organism>
<evidence type="ECO:0000313" key="4">
    <source>
        <dbReference type="Proteomes" id="UP000274756"/>
    </source>
</evidence>
<feature type="compositionally biased region" description="Low complexity" evidence="1">
    <location>
        <begin position="62"/>
        <end position="72"/>
    </location>
</feature>
<dbReference type="AlphaFoldDB" id="A0A0N4UK56"/>
<dbReference type="EMBL" id="UYYG01000050">
    <property type="protein sequence ID" value="VDN52235.1"/>
    <property type="molecule type" value="Genomic_DNA"/>
</dbReference>
<feature type="compositionally biased region" description="Basic and acidic residues" evidence="1">
    <location>
        <begin position="22"/>
        <end position="44"/>
    </location>
</feature>
<dbReference type="Proteomes" id="UP000274756">
    <property type="component" value="Unassembled WGS sequence"/>
</dbReference>
<gene>
    <name evidence="2" type="ORF">DME_LOCUS2208</name>
</gene>